<evidence type="ECO:0000313" key="2">
    <source>
        <dbReference type="EMBL" id="MBD2733615.1"/>
    </source>
</evidence>
<name>A0ABR8K3H2_9NOSO</name>
<proteinExistence type="predicted"/>
<organism evidence="2 3">
    <name type="scientific">Nostoc paludosum FACHB-159</name>
    <dbReference type="NCBI Taxonomy" id="2692908"/>
    <lineage>
        <taxon>Bacteria</taxon>
        <taxon>Bacillati</taxon>
        <taxon>Cyanobacteriota</taxon>
        <taxon>Cyanophyceae</taxon>
        <taxon>Nostocales</taxon>
        <taxon>Nostocaceae</taxon>
        <taxon>Nostoc</taxon>
    </lineage>
</organism>
<comment type="caution">
    <text evidence="2">The sequence shown here is derived from an EMBL/GenBank/DDBJ whole genome shotgun (WGS) entry which is preliminary data.</text>
</comment>
<feature type="region of interest" description="Disordered" evidence="1">
    <location>
        <begin position="1"/>
        <end position="51"/>
    </location>
</feature>
<dbReference type="EMBL" id="JACJTU010000005">
    <property type="protein sequence ID" value="MBD2733615.1"/>
    <property type="molecule type" value="Genomic_DNA"/>
</dbReference>
<evidence type="ECO:0000256" key="1">
    <source>
        <dbReference type="SAM" id="MobiDB-lite"/>
    </source>
</evidence>
<dbReference type="Proteomes" id="UP000637383">
    <property type="component" value="Unassembled WGS sequence"/>
</dbReference>
<evidence type="ECO:0000313" key="3">
    <source>
        <dbReference type="Proteomes" id="UP000637383"/>
    </source>
</evidence>
<reference evidence="2 3" key="1">
    <citation type="journal article" date="2020" name="ISME J.">
        <title>Comparative genomics reveals insights into cyanobacterial evolution and habitat adaptation.</title>
        <authorList>
            <person name="Chen M.Y."/>
            <person name="Teng W.K."/>
            <person name="Zhao L."/>
            <person name="Hu C.X."/>
            <person name="Zhou Y.K."/>
            <person name="Han B.P."/>
            <person name="Song L.R."/>
            <person name="Shu W.S."/>
        </authorList>
    </citation>
    <scope>NUCLEOTIDE SEQUENCE [LARGE SCALE GENOMIC DNA]</scope>
    <source>
        <strain evidence="2 3">FACHB-159</strain>
    </source>
</reference>
<gene>
    <name evidence="2" type="ORF">H6H03_06765</name>
</gene>
<protein>
    <submittedName>
        <fullName evidence="2">Uncharacterized protein</fullName>
    </submittedName>
</protein>
<keyword evidence="3" id="KW-1185">Reference proteome</keyword>
<accession>A0ABR8K3H2</accession>
<sequence length="51" mass="5401">MGQTESVGGVGEWGRNLSPHTPSSPHLLIPASPRLPVPVSEHQLSPALTDY</sequence>